<protein>
    <submittedName>
        <fullName evidence="2">GNAT family N-acetyltransferase</fullName>
    </submittedName>
</protein>
<dbReference type="EMBL" id="WESC01000016">
    <property type="protein sequence ID" value="KAB7738821.1"/>
    <property type="molecule type" value="Genomic_DNA"/>
</dbReference>
<proteinExistence type="predicted"/>
<evidence type="ECO:0000259" key="1">
    <source>
        <dbReference type="PROSITE" id="PS51186"/>
    </source>
</evidence>
<feature type="domain" description="N-acetyltransferase" evidence="1">
    <location>
        <begin position="19"/>
        <end position="185"/>
    </location>
</feature>
<gene>
    <name evidence="2" type="ORF">F2P47_15400</name>
</gene>
<sequence length="189" mass="21325">MIRSRAQAPLSLPIETPRLVLREFRKSDVDAVHAYSALPEVARFMIWGPNSPAQSREAVEGFLEDQAARPRIFFDLAMTLKPKGQVIGGVGLHLLDRVNRTGDLGYVLHPDCWGYGLAEEAARALMEAGFVELGLHRIVASCDQRNRASARVMEKLGMRREGAFRQSRLIQGEWRDEYLYAILAEEFLD</sequence>
<dbReference type="Proteomes" id="UP000468901">
    <property type="component" value="Unassembled WGS sequence"/>
</dbReference>
<keyword evidence="3" id="KW-1185">Reference proteome</keyword>
<keyword evidence="2" id="KW-0808">Transferase</keyword>
<dbReference type="PANTHER" id="PTHR43792:SF1">
    <property type="entry name" value="N-ACETYLTRANSFERASE DOMAIN-CONTAINING PROTEIN"/>
    <property type="match status" value="1"/>
</dbReference>
<dbReference type="Gene3D" id="3.40.630.30">
    <property type="match status" value="1"/>
</dbReference>
<reference evidence="2 3" key="1">
    <citation type="submission" date="2019-09" db="EMBL/GenBank/DDBJ databases">
        <title>Parvibaculum sedimenti sp. nov., isolated from sediment.</title>
        <authorList>
            <person name="Wang Y."/>
        </authorList>
    </citation>
    <scope>NUCLEOTIDE SEQUENCE [LARGE SCALE GENOMIC DNA]</scope>
    <source>
        <strain evidence="2 3">HXT-9</strain>
    </source>
</reference>
<dbReference type="InterPro" id="IPR051531">
    <property type="entry name" value="N-acetyltransferase"/>
</dbReference>
<name>A0A6N6VIV8_9HYPH</name>
<comment type="caution">
    <text evidence="2">The sequence shown here is derived from an EMBL/GenBank/DDBJ whole genome shotgun (WGS) entry which is preliminary data.</text>
</comment>
<dbReference type="InterPro" id="IPR000182">
    <property type="entry name" value="GNAT_dom"/>
</dbReference>
<dbReference type="Pfam" id="PF13302">
    <property type="entry name" value="Acetyltransf_3"/>
    <property type="match status" value="1"/>
</dbReference>
<dbReference type="SUPFAM" id="SSF55729">
    <property type="entry name" value="Acyl-CoA N-acyltransferases (Nat)"/>
    <property type="match status" value="1"/>
</dbReference>
<evidence type="ECO:0000313" key="2">
    <source>
        <dbReference type="EMBL" id="KAB7738821.1"/>
    </source>
</evidence>
<dbReference type="AlphaFoldDB" id="A0A6N6VIV8"/>
<dbReference type="RefSeq" id="WP_152217272.1">
    <property type="nucleotide sequence ID" value="NZ_JBAQYD010000165.1"/>
</dbReference>
<accession>A0A6N6VIV8</accession>
<dbReference type="PANTHER" id="PTHR43792">
    <property type="entry name" value="GNAT FAMILY, PUTATIVE (AFU_ORTHOLOGUE AFUA_3G00765)-RELATED-RELATED"/>
    <property type="match status" value="1"/>
</dbReference>
<organism evidence="2 3">
    <name type="scientific">Parvibaculum sedimenti</name>
    <dbReference type="NCBI Taxonomy" id="2608632"/>
    <lineage>
        <taxon>Bacteria</taxon>
        <taxon>Pseudomonadati</taxon>
        <taxon>Pseudomonadota</taxon>
        <taxon>Alphaproteobacteria</taxon>
        <taxon>Hyphomicrobiales</taxon>
        <taxon>Parvibaculaceae</taxon>
        <taxon>Parvibaculum</taxon>
    </lineage>
</organism>
<dbReference type="GO" id="GO:0016747">
    <property type="term" value="F:acyltransferase activity, transferring groups other than amino-acyl groups"/>
    <property type="evidence" value="ECO:0007669"/>
    <property type="project" value="InterPro"/>
</dbReference>
<evidence type="ECO:0000313" key="3">
    <source>
        <dbReference type="Proteomes" id="UP000468901"/>
    </source>
</evidence>
<dbReference type="PROSITE" id="PS51186">
    <property type="entry name" value="GNAT"/>
    <property type="match status" value="1"/>
</dbReference>
<dbReference type="InterPro" id="IPR016181">
    <property type="entry name" value="Acyl_CoA_acyltransferase"/>
</dbReference>